<protein>
    <submittedName>
        <fullName evidence="1">Uncharacterized protein</fullName>
    </submittedName>
</protein>
<dbReference type="EMBL" id="CARXXK010000002">
    <property type="protein sequence ID" value="CAI6357955.1"/>
    <property type="molecule type" value="Genomic_DNA"/>
</dbReference>
<name>A0AAV0WPY7_9HEMI</name>
<comment type="caution">
    <text evidence="1">The sequence shown here is derived from an EMBL/GenBank/DDBJ whole genome shotgun (WGS) entry which is preliminary data.</text>
</comment>
<reference evidence="1 2" key="1">
    <citation type="submission" date="2023-01" db="EMBL/GenBank/DDBJ databases">
        <authorList>
            <person name="Whitehead M."/>
        </authorList>
    </citation>
    <scope>NUCLEOTIDE SEQUENCE [LARGE SCALE GENOMIC DNA]</scope>
</reference>
<evidence type="ECO:0000313" key="1">
    <source>
        <dbReference type="EMBL" id="CAI6357955.1"/>
    </source>
</evidence>
<sequence length="108" mass="12518">MHLDSKLDFDVETVVLKIYSHFSSSASRRENLKSFFDFAQVDREELVKHVPTRWLSLGPAIDKILKFYPALISYFLSIGDECPKVLQKLLSINADTDTEQDNYLYIKT</sequence>
<keyword evidence="2" id="KW-1185">Reference proteome</keyword>
<dbReference type="Proteomes" id="UP001160148">
    <property type="component" value="Unassembled WGS sequence"/>
</dbReference>
<gene>
    <name evidence="1" type="ORF">MEUPH1_LOCUS13524</name>
</gene>
<dbReference type="PANTHER" id="PTHR37162">
    <property type="entry name" value="HAT FAMILY DIMERISATION DOMAINCONTAINING PROTEIN-RELATED"/>
    <property type="match status" value="1"/>
</dbReference>
<dbReference type="PANTHER" id="PTHR37162:SF1">
    <property type="entry name" value="BED-TYPE DOMAIN-CONTAINING PROTEIN"/>
    <property type="match status" value="1"/>
</dbReference>
<accession>A0AAV0WPY7</accession>
<evidence type="ECO:0000313" key="2">
    <source>
        <dbReference type="Proteomes" id="UP001160148"/>
    </source>
</evidence>
<proteinExistence type="predicted"/>
<dbReference type="AlphaFoldDB" id="A0AAV0WPY7"/>
<organism evidence="1 2">
    <name type="scientific">Macrosiphum euphorbiae</name>
    <name type="common">potato aphid</name>
    <dbReference type="NCBI Taxonomy" id="13131"/>
    <lineage>
        <taxon>Eukaryota</taxon>
        <taxon>Metazoa</taxon>
        <taxon>Ecdysozoa</taxon>
        <taxon>Arthropoda</taxon>
        <taxon>Hexapoda</taxon>
        <taxon>Insecta</taxon>
        <taxon>Pterygota</taxon>
        <taxon>Neoptera</taxon>
        <taxon>Paraneoptera</taxon>
        <taxon>Hemiptera</taxon>
        <taxon>Sternorrhyncha</taxon>
        <taxon>Aphidomorpha</taxon>
        <taxon>Aphidoidea</taxon>
        <taxon>Aphididae</taxon>
        <taxon>Macrosiphini</taxon>
        <taxon>Macrosiphum</taxon>
    </lineage>
</organism>